<proteinExistence type="predicted"/>
<accession>A0A7I7LE91</accession>
<dbReference type="AlphaFoldDB" id="A0A7I7LE91"/>
<reference evidence="2 3" key="1">
    <citation type="journal article" date="2019" name="Emerg. Microbes Infect.">
        <title>Comprehensive subspecies identification of 175 nontuberculous mycobacteria species based on 7547 genomic profiles.</title>
        <authorList>
            <person name="Matsumoto Y."/>
            <person name="Kinjo T."/>
            <person name="Motooka D."/>
            <person name="Nabeya D."/>
            <person name="Jung N."/>
            <person name="Uechi K."/>
            <person name="Horii T."/>
            <person name="Iida T."/>
            <person name="Fujita J."/>
            <person name="Nakamura S."/>
        </authorList>
    </citation>
    <scope>NUCLEOTIDE SEQUENCE [LARGE SCALE GENOMIC DNA]</scope>
    <source>
        <strain evidence="2 3">JCM 12657</strain>
    </source>
</reference>
<keyword evidence="3" id="KW-1185">Reference proteome</keyword>
<evidence type="ECO:0000256" key="1">
    <source>
        <dbReference type="SAM" id="MobiDB-lite"/>
    </source>
</evidence>
<sequence length="97" mass="8556">MAVPGPIPVLPAGAPLIDLGGAAAAAPVPIPAGAPIPIPAGVPLIALGPVPPGVPAAGAPIIDMSGTGKDGPIGPAPAGGPVAGQPVQPGPSGAGAG</sequence>
<feature type="region of interest" description="Disordered" evidence="1">
    <location>
        <begin position="61"/>
        <end position="97"/>
    </location>
</feature>
<evidence type="ECO:0000313" key="3">
    <source>
        <dbReference type="Proteomes" id="UP000467164"/>
    </source>
</evidence>
<gene>
    <name evidence="2" type="ORF">MSHO_34800</name>
</gene>
<evidence type="ECO:0000313" key="2">
    <source>
        <dbReference type="EMBL" id="BBX58135.1"/>
    </source>
</evidence>
<evidence type="ECO:0008006" key="4">
    <source>
        <dbReference type="Google" id="ProtNLM"/>
    </source>
</evidence>
<organism evidence="2 3">
    <name type="scientific">Mycobacterium shottsii</name>
    <dbReference type="NCBI Taxonomy" id="133549"/>
    <lineage>
        <taxon>Bacteria</taxon>
        <taxon>Bacillati</taxon>
        <taxon>Actinomycetota</taxon>
        <taxon>Actinomycetes</taxon>
        <taxon>Mycobacteriales</taxon>
        <taxon>Mycobacteriaceae</taxon>
        <taxon>Mycobacterium</taxon>
        <taxon>Mycobacterium ulcerans group</taxon>
    </lineage>
</organism>
<dbReference type="KEGG" id="msho:MSHO_34800"/>
<dbReference type="EMBL" id="AP022572">
    <property type="protein sequence ID" value="BBX58135.1"/>
    <property type="molecule type" value="Genomic_DNA"/>
</dbReference>
<protein>
    <recommendedName>
        <fullName evidence="4">Beta-xylosidase</fullName>
    </recommendedName>
</protein>
<feature type="compositionally biased region" description="Low complexity" evidence="1">
    <location>
        <begin position="79"/>
        <end position="91"/>
    </location>
</feature>
<dbReference type="Proteomes" id="UP000467164">
    <property type="component" value="Chromosome"/>
</dbReference>
<name>A0A7I7LE91_9MYCO</name>